<evidence type="ECO:0000313" key="3">
    <source>
        <dbReference type="EMBL" id="CZT04364.1"/>
    </source>
</evidence>
<feature type="compositionally biased region" description="Polar residues" evidence="1">
    <location>
        <begin position="22"/>
        <end position="36"/>
    </location>
</feature>
<organism evidence="3 4">
    <name type="scientific">Rhynchosporium agropyri</name>
    <dbReference type="NCBI Taxonomy" id="914238"/>
    <lineage>
        <taxon>Eukaryota</taxon>
        <taxon>Fungi</taxon>
        <taxon>Dikarya</taxon>
        <taxon>Ascomycota</taxon>
        <taxon>Pezizomycotina</taxon>
        <taxon>Leotiomycetes</taxon>
        <taxon>Helotiales</taxon>
        <taxon>Ploettnerulaceae</taxon>
        <taxon>Rhynchosporium</taxon>
    </lineage>
</organism>
<keyword evidence="4" id="KW-1185">Reference proteome</keyword>
<dbReference type="InterPro" id="IPR045518">
    <property type="entry name" value="2EXR"/>
</dbReference>
<evidence type="ECO:0000259" key="2">
    <source>
        <dbReference type="Pfam" id="PF20150"/>
    </source>
</evidence>
<dbReference type="Proteomes" id="UP000178912">
    <property type="component" value="Unassembled WGS sequence"/>
</dbReference>
<dbReference type="PANTHER" id="PTHR35910:SF1">
    <property type="entry name" value="2EXR DOMAIN-CONTAINING PROTEIN"/>
    <property type="match status" value="1"/>
</dbReference>
<dbReference type="AlphaFoldDB" id="A0A1E1L1L5"/>
<dbReference type="Pfam" id="PF20150">
    <property type="entry name" value="2EXR"/>
    <property type="match status" value="1"/>
</dbReference>
<feature type="domain" description="2EXR" evidence="2">
    <location>
        <begin position="109"/>
        <end position="205"/>
    </location>
</feature>
<dbReference type="PANTHER" id="PTHR35910">
    <property type="entry name" value="2EXR DOMAIN-CONTAINING PROTEIN"/>
    <property type="match status" value="1"/>
</dbReference>
<name>A0A1E1L1L5_9HELO</name>
<feature type="region of interest" description="Disordered" evidence="1">
    <location>
        <begin position="365"/>
        <end position="397"/>
    </location>
</feature>
<dbReference type="OrthoDB" id="3473305at2759"/>
<proteinExistence type="predicted"/>
<dbReference type="EMBL" id="FJUX01000068">
    <property type="protein sequence ID" value="CZT04364.1"/>
    <property type="molecule type" value="Genomic_DNA"/>
</dbReference>
<feature type="region of interest" description="Disordered" evidence="1">
    <location>
        <begin position="13"/>
        <end position="40"/>
    </location>
</feature>
<evidence type="ECO:0000313" key="4">
    <source>
        <dbReference type="Proteomes" id="UP000178912"/>
    </source>
</evidence>
<reference evidence="4" key="1">
    <citation type="submission" date="2016-03" db="EMBL/GenBank/DDBJ databases">
        <authorList>
            <person name="Guldener U."/>
        </authorList>
    </citation>
    <scope>NUCLEOTIDE SEQUENCE [LARGE SCALE GENOMIC DNA]</scope>
    <source>
        <strain evidence="4">04CH-RAC-A.6.1</strain>
    </source>
</reference>
<protein>
    <recommendedName>
        <fullName evidence="2">2EXR domain-containing protein</fullName>
    </recommendedName>
</protein>
<evidence type="ECO:0000256" key="1">
    <source>
        <dbReference type="SAM" id="MobiDB-lite"/>
    </source>
</evidence>
<gene>
    <name evidence="3" type="ORF">RAG0_10861</name>
</gene>
<sequence length="397" mass="45114">MLGSSKQLRLKFTEDFDDYPDTINNRPNESASTNAPSKPLSENLMIGRRARRQRQNQRRKAATAIALEKAAMPAEEPNTEAAPLGLQYGKNDPSGFKSVADGYIPLENFPKFPKLPLEMRREVWHYILPEPQAIFVFNNGYTQSIVTGSITRKTFKYRAAASYKVPRLTQVNKETRNEVMIYHRPAFATNFGGIPIYYNRKTDLLHFDSPETLLNFYGGSAPNHLPRSLTNGFRLNMREFHNTVSQLAIGNVRANEGMIGAILSQMKGLKVVLIEDKIMRPDGKDIIESFCHGGKELVMGWDEYTVERPIESRVTLRYVDEPTFKQRIEGWTGRIISEEEEAAERAARVEAKLIAEAAAQRELDKLNRQNELVNEHGSKRKRQDSDVDGPISKRAKD</sequence>
<accession>A0A1E1L1L5</accession>
<feature type="compositionally biased region" description="Basic and acidic residues" evidence="1">
    <location>
        <begin position="365"/>
        <end position="377"/>
    </location>
</feature>